<gene>
    <name evidence="4" type="ORF">FHR87_003185</name>
</gene>
<dbReference type="Proteomes" id="UP000549250">
    <property type="component" value="Unassembled WGS sequence"/>
</dbReference>
<name>A0A839T6Q5_AZOMA</name>
<dbReference type="GO" id="GO:0005576">
    <property type="term" value="C:extracellular region"/>
    <property type="evidence" value="ECO:0007669"/>
    <property type="project" value="UniProtKB-SubCell"/>
</dbReference>
<evidence type="ECO:0000256" key="2">
    <source>
        <dbReference type="ARBA" id="ARBA00022525"/>
    </source>
</evidence>
<evidence type="ECO:0000256" key="1">
    <source>
        <dbReference type="ARBA" id="ARBA00004613"/>
    </source>
</evidence>
<dbReference type="AlphaFoldDB" id="A0A839T6Q5"/>
<keyword evidence="5" id="KW-1185">Reference proteome</keyword>
<dbReference type="Gene3D" id="2.120.10.30">
    <property type="entry name" value="TolB, C-terminal domain"/>
    <property type="match status" value="1"/>
</dbReference>
<dbReference type="EMBL" id="JACHXI010000019">
    <property type="protein sequence ID" value="MBB3104759.1"/>
    <property type="molecule type" value="Genomic_DNA"/>
</dbReference>
<evidence type="ECO:0000313" key="5">
    <source>
        <dbReference type="Proteomes" id="UP000549250"/>
    </source>
</evidence>
<dbReference type="PANTHER" id="PTHR10009:SF18">
    <property type="entry name" value="PROTEIN YELLOW-LIKE PROTEIN"/>
    <property type="match status" value="1"/>
</dbReference>
<keyword evidence="2" id="KW-0964">Secreted</keyword>
<reference evidence="4 5" key="1">
    <citation type="submission" date="2020-08" db="EMBL/GenBank/DDBJ databases">
        <title>Genomic Encyclopedia of Type Strains, Phase III (KMG-III): the genomes of soil and plant-associated and newly described type strains.</title>
        <authorList>
            <person name="Whitman W."/>
        </authorList>
    </citation>
    <scope>NUCLEOTIDE SEQUENCE [LARGE SCALE GENOMIC DNA]</scope>
    <source>
        <strain evidence="4 5">CECT 4462</strain>
    </source>
</reference>
<keyword evidence="3" id="KW-0732">Signal</keyword>
<organism evidence="4 5">
    <name type="scientific">Azomonas macrocytogenes</name>
    <name type="common">Azotobacter macrocytogenes</name>
    <dbReference type="NCBI Taxonomy" id="69962"/>
    <lineage>
        <taxon>Bacteria</taxon>
        <taxon>Pseudomonadati</taxon>
        <taxon>Pseudomonadota</taxon>
        <taxon>Gammaproteobacteria</taxon>
        <taxon>Pseudomonadales</taxon>
        <taxon>Pseudomonadaceae</taxon>
        <taxon>Azomonas</taxon>
    </lineage>
</organism>
<dbReference type="SUPFAM" id="SSF63829">
    <property type="entry name" value="Calcium-dependent phosphotriesterase"/>
    <property type="match status" value="1"/>
</dbReference>
<sequence>MRHIRMLAMACLPLAVAAGEAADPAAIPAGSMEVIARFDGPGPSGIAVTPQGRIFIGFPRHAEDHRGATLAELVDGRLEPFPDTATSLPSARPAAEQLVSVHGMTTDSQGNLWMIDDGKRARIDGIPDGAAKVVGFDPQTRQTIASVVLKAPALLQDSHMNDLRVDLTHGAKGTAYISDSSFGTSPALVVVDIASGRQRRVLAEHVSTQPEAGFMAILDGKPMRYDPQHPTFPLGGADAITLSADSKTLYFAPLSSRRLYSIPTDMISDFGADESKLAAAVVDLGEKGFADGMATDPQDRLYITDGEHDAILRRWPDGHFDVVLRDPRLVWPDGIYTTDRHVYVTLGQWDRLPGFNAGQDLRQPPYLLIRAPIDSPPRLNASSLTP</sequence>
<proteinExistence type="predicted"/>
<dbReference type="RefSeq" id="WP_183167603.1">
    <property type="nucleotide sequence ID" value="NZ_JACHXI010000019.1"/>
</dbReference>
<feature type="chain" id="PRO_5032677544" evidence="3">
    <location>
        <begin position="22"/>
        <end position="386"/>
    </location>
</feature>
<comment type="subcellular location">
    <subcellularLocation>
        <location evidence="1">Secreted</location>
    </subcellularLocation>
</comment>
<accession>A0A839T6Q5</accession>
<dbReference type="Pfam" id="PF03022">
    <property type="entry name" value="MRJP"/>
    <property type="match status" value="1"/>
</dbReference>
<dbReference type="InterPro" id="IPR011042">
    <property type="entry name" value="6-blade_b-propeller_TolB-like"/>
</dbReference>
<evidence type="ECO:0000313" key="4">
    <source>
        <dbReference type="EMBL" id="MBB3104759.1"/>
    </source>
</evidence>
<feature type="signal peptide" evidence="3">
    <location>
        <begin position="1"/>
        <end position="21"/>
    </location>
</feature>
<evidence type="ECO:0000256" key="3">
    <source>
        <dbReference type="SAM" id="SignalP"/>
    </source>
</evidence>
<dbReference type="InterPro" id="IPR017996">
    <property type="entry name" value="MRJP/yellow-related"/>
</dbReference>
<comment type="caution">
    <text evidence="4">The sequence shown here is derived from an EMBL/GenBank/DDBJ whole genome shotgun (WGS) entry which is preliminary data.</text>
</comment>
<protein>
    <submittedName>
        <fullName evidence="4">Sugar lactone lactonase YvrE</fullName>
    </submittedName>
</protein>
<dbReference type="PANTHER" id="PTHR10009">
    <property type="entry name" value="PROTEIN YELLOW-RELATED"/>
    <property type="match status" value="1"/>
</dbReference>